<dbReference type="GO" id="GO:0008879">
    <property type="term" value="F:glucose-1-phosphate thymidylyltransferase activity"/>
    <property type="evidence" value="ECO:0007669"/>
    <property type="project" value="UniProtKB-EC"/>
</dbReference>
<evidence type="ECO:0000256" key="8">
    <source>
        <dbReference type="ARBA" id="ARBA00022842"/>
    </source>
</evidence>
<dbReference type="SUPFAM" id="SSF53448">
    <property type="entry name" value="Nucleotide-diphospho-sugar transferases"/>
    <property type="match status" value="1"/>
</dbReference>
<evidence type="ECO:0000256" key="10">
    <source>
        <dbReference type="ARBA" id="ARBA00032598"/>
    </source>
</evidence>
<dbReference type="GO" id="GO:0046872">
    <property type="term" value="F:metal ion binding"/>
    <property type="evidence" value="ECO:0007669"/>
    <property type="project" value="UniProtKB-KW"/>
</dbReference>
<dbReference type="PANTHER" id="PTHR43532">
    <property type="entry name" value="GLUCOSE-1-PHOSPHATE THYMIDYLYLTRANSFERASE"/>
    <property type="match status" value="1"/>
</dbReference>
<dbReference type="AlphaFoldDB" id="A0A5R9ECJ7"/>
<dbReference type="Pfam" id="PF00483">
    <property type="entry name" value="NTP_transferase"/>
    <property type="match status" value="1"/>
</dbReference>
<evidence type="ECO:0000256" key="5">
    <source>
        <dbReference type="ARBA" id="ARBA00022679"/>
    </source>
</evidence>
<dbReference type="InterPro" id="IPR005907">
    <property type="entry name" value="G1P_thy_trans_s"/>
</dbReference>
<comment type="cofactor">
    <cofactor evidence="1">
        <name>Mg(2+)</name>
        <dbReference type="ChEBI" id="CHEBI:18420"/>
    </cofactor>
</comment>
<evidence type="ECO:0000256" key="11">
    <source>
        <dbReference type="ARBA" id="ARBA00049336"/>
    </source>
</evidence>
<evidence type="ECO:0000256" key="3">
    <source>
        <dbReference type="ARBA" id="ARBA00012461"/>
    </source>
</evidence>
<evidence type="ECO:0000256" key="1">
    <source>
        <dbReference type="ARBA" id="ARBA00001946"/>
    </source>
</evidence>
<organism evidence="13 14">
    <name type="scientific">Streptomyces marianii</name>
    <dbReference type="NCBI Taxonomy" id="1817406"/>
    <lineage>
        <taxon>Bacteria</taxon>
        <taxon>Bacillati</taxon>
        <taxon>Actinomycetota</taxon>
        <taxon>Actinomycetes</taxon>
        <taxon>Kitasatosporales</taxon>
        <taxon>Streptomycetaceae</taxon>
        <taxon>Streptomyces</taxon>
    </lineage>
</organism>
<evidence type="ECO:0000313" key="14">
    <source>
        <dbReference type="Proteomes" id="UP000305921"/>
    </source>
</evidence>
<accession>A0A5R9ECJ7</accession>
<keyword evidence="6" id="KW-0548">Nucleotidyltransferase</keyword>
<dbReference type="PANTHER" id="PTHR43532:SF1">
    <property type="entry name" value="GLUCOSE-1-PHOSPHATE THYMIDYLYLTRANSFERASE 1"/>
    <property type="match status" value="1"/>
</dbReference>
<gene>
    <name evidence="13" type="ORF">FEF34_36555</name>
</gene>
<feature type="domain" description="Nucleotidyl transferase" evidence="12">
    <location>
        <begin position="7"/>
        <end position="87"/>
    </location>
</feature>
<dbReference type="RefSeq" id="WP_138056992.1">
    <property type="nucleotide sequence ID" value="NZ_VAWE01000001.1"/>
</dbReference>
<keyword evidence="5" id="KW-0808">Transferase</keyword>
<evidence type="ECO:0000256" key="9">
    <source>
        <dbReference type="ARBA" id="ARBA00032492"/>
    </source>
</evidence>
<sequence length="107" mass="11772">MRGALPAGGSGARPWPLTRSVSEQLLPVFGKPMVCSPLSTLVMAGVCEILVITTPDRQGRFRRRLDDGSRLGLRITYAVQERLAATAARDRENRVWWEPLEAGAALR</sequence>
<comment type="caution">
    <text evidence="13">The sequence shown here is derived from an EMBL/GenBank/DDBJ whole genome shotgun (WGS) entry which is preliminary data.</text>
</comment>
<protein>
    <recommendedName>
        <fullName evidence="4">Glucose-1-phosphate thymidylyltransferase</fullName>
        <ecNumber evidence="3">2.7.7.24</ecNumber>
    </recommendedName>
    <alternativeName>
        <fullName evidence="10">dTDP-glucose pyrophosphorylase</fullName>
    </alternativeName>
    <alternativeName>
        <fullName evidence="9">dTDP-glucose synthase</fullName>
    </alternativeName>
</protein>
<dbReference type="Gene3D" id="3.90.550.10">
    <property type="entry name" value="Spore Coat Polysaccharide Biosynthesis Protein SpsA, Chain A"/>
    <property type="match status" value="1"/>
</dbReference>
<evidence type="ECO:0000256" key="2">
    <source>
        <dbReference type="ARBA" id="ARBA00010480"/>
    </source>
</evidence>
<comment type="catalytic activity">
    <reaction evidence="11">
        <text>dTTP + alpha-D-glucose 1-phosphate + H(+) = dTDP-alpha-D-glucose + diphosphate</text>
        <dbReference type="Rhea" id="RHEA:15225"/>
        <dbReference type="ChEBI" id="CHEBI:15378"/>
        <dbReference type="ChEBI" id="CHEBI:33019"/>
        <dbReference type="ChEBI" id="CHEBI:37568"/>
        <dbReference type="ChEBI" id="CHEBI:57477"/>
        <dbReference type="ChEBI" id="CHEBI:58601"/>
        <dbReference type="EC" id="2.7.7.24"/>
    </reaction>
</comment>
<evidence type="ECO:0000259" key="12">
    <source>
        <dbReference type="Pfam" id="PF00483"/>
    </source>
</evidence>
<evidence type="ECO:0000256" key="6">
    <source>
        <dbReference type="ARBA" id="ARBA00022695"/>
    </source>
</evidence>
<comment type="similarity">
    <text evidence="2">Belongs to the glucose-1-phosphate thymidylyltransferase family.</text>
</comment>
<evidence type="ECO:0000256" key="7">
    <source>
        <dbReference type="ARBA" id="ARBA00022723"/>
    </source>
</evidence>
<dbReference type="OrthoDB" id="9803871at2"/>
<keyword evidence="8" id="KW-0460">Magnesium</keyword>
<dbReference type="EMBL" id="VAWE01000001">
    <property type="protein sequence ID" value="TLQ47716.1"/>
    <property type="molecule type" value="Genomic_DNA"/>
</dbReference>
<evidence type="ECO:0000256" key="4">
    <source>
        <dbReference type="ARBA" id="ARBA00017654"/>
    </source>
</evidence>
<dbReference type="InterPro" id="IPR005835">
    <property type="entry name" value="NTP_transferase_dom"/>
</dbReference>
<keyword evidence="7" id="KW-0479">Metal-binding</keyword>
<evidence type="ECO:0000313" key="13">
    <source>
        <dbReference type="EMBL" id="TLQ47716.1"/>
    </source>
</evidence>
<keyword evidence="14" id="KW-1185">Reference proteome</keyword>
<dbReference type="Proteomes" id="UP000305921">
    <property type="component" value="Unassembled WGS sequence"/>
</dbReference>
<dbReference type="EC" id="2.7.7.24" evidence="3"/>
<reference evidence="13 14" key="1">
    <citation type="submission" date="2019-05" db="EMBL/GenBank/DDBJ databases">
        <title>Streptomyces marianii sp. nov., a novel marine actinomycete from southern coast of India.</title>
        <authorList>
            <person name="Iniyan A.M."/>
            <person name="Wink J."/>
            <person name="Ramprasad E."/>
            <person name="Ramana C.V."/>
            <person name="Bunk B."/>
            <person name="Sproer C."/>
            <person name="Joseph F.-J.R.S."/>
            <person name="Vincent S.G.P."/>
        </authorList>
    </citation>
    <scope>NUCLEOTIDE SEQUENCE [LARGE SCALE GENOMIC DNA]</scope>
    <source>
        <strain evidence="13 14">ICN19</strain>
    </source>
</reference>
<name>A0A5R9ECJ7_9ACTN</name>
<dbReference type="InterPro" id="IPR029044">
    <property type="entry name" value="Nucleotide-diphossugar_trans"/>
</dbReference>
<proteinExistence type="inferred from homology"/>